<keyword evidence="9" id="KW-1185">Reference proteome</keyword>
<evidence type="ECO:0000256" key="7">
    <source>
        <dbReference type="SAM" id="MobiDB-lite"/>
    </source>
</evidence>
<organism evidence="8">
    <name type="scientific">Oryza glumipatula</name>
    <dbReference type="NCBI Taxonomy" id="40148"/>
    <lineage>
        <taxon>Eukaryota</taxon>
        <taxon>Viridiplantae</taxon>
        <taxon>Streptophyta</taxon>
        <taxon>Embryophyta</taxon>
        <taxon>Tracheophyta</taxon>
        <taxon>Spermatophyta</taxon>
        <taxon>Magnoliopsida</taxon>
        <taxon>Liliopsida</taxon>
        <taxon>Poales</taxon>
        <taxon>Poaceae</taxon>
        <taxon>BOP clade</taxon>
        <taxon>Oryzoideae</taxon>
        <taxon>Oryzeae</taxon>
        <taxon>Oryzinae</taxon>
        <taxon>Oryza</taxon>
    </lineage>
</organism>
<keyword evidence="4" id="KW-0653">Protein transport</keyword>
<feature type="region of interest" description="Disordered" evidence="7">
    <location>
        <begin position="870"/>
        <end position="915"/>
    </location>
</feature>
<feature type="region of interest" description="Disordered" evidence="7">
    <location>
        <begin position="462"/>
        <end position="507"/>
    </location>
</feature>
<feature type="region of interest" description="Disordered" evidence="7">
    <location>
        <begin position="1018"/>
        <end position="1073"/>
    </location>
</feature>
<name>A0A0D9Z5J4_9ORYZ</name>
<evidence type="ECO:0000256" key="2">
    <source>
        <dbReference type="ARBA" id="ARBA00022448"/>
    </source>
</evidence>
<dbReference type="GO" id="GO:0015031">
    <property type="term" value="P:protein transport"/>
    <property type="evidence" value="ECO:0007669"/>
    <property type="project" value="UniProtKB-KW"/>
</dbReference>
<evidence type="ECO:0000256" key="1">
    <source>
        <dbReference type="ARBA" id="ARBA00004469"/>
    </source>
</evidence>
<dbReference type="GO" id="GO:1901981">
    <property type="term" value="F:phosphatidylinositol phosphate binding"/>
    <property type="evidence" value="ECO:0007669"/>
    <property type="project" value="TreeGrafter"/>
</dbReference>
<evidence type="ECO:0000313" key="9">
    <source>
        <dbReference type="Proteomes" id="UP000026961"/>
    </source>
</evidence>
<keyword evidence="3" id="KW-0967">Endosome</keyword>
<feature type="region of interest" description="Disordered" evidence="7">
    <location>
        <begin position="656"/>
        <end position="741"/>
    </location>
</feature>
<feature type="compositionally biased region" description="Polar residues" evidence="7">
    <location>
        <begin position="810"/>
        <end position="823"/>
    </location>
</feature>
<dbReference type="EnsemblPlants" id="OGLUM03G12930.1">
    <property type="protein sequence ID" value="OGLUM03G12930.1"/>
    <property type="gene ID" value="OGLUM03G12930"/>
</dbReference>
<comment type="subcellular location">
    <subcellularLocation>
        <location evidence="1">Early endosome membrane</location>
        <topology evidence="1">Peripheral membrane protein</topology>
        <orientation evidence="1">Cytoplasmic side</orientation>
    </subcellularLocation>
</comment>
<feature type="compositionally biased region" description="Basic residues" evidence="7">
    <location>
        <begin position="1055"/>
        <end position="1065"/>
    </location>
</feature>
<dbReference type="InterPro" id="IPR039937">
    <property type="entry name" value="SNX20/SNX21"/>
</dbReference>
<feature type="region of interest" description="Disordered" evidence="7">
    <location>
        <begin position="810"/>
        <end position="841"/>
    </location>
</feature>
<feature type="region of interest" description="Disordered" evidence="7">
    <location>
        <begin position="1148"/>
        <end position="1206"/>
    </location>
</feature>
<keyword evidence="6" id="KW-0472">Membrane</keyword>
<evidence type="ECO:0000256" key="4">
    <source>
        <dbReference type="ARBA" id="ARBA00022927"/>
    </source>
</evidence>
<dbReference type="PANTHER" id="PTHR20939">
    <property type="entry name" value="SORTING NEXIN 20, 21"/>
    <property type="match status" value="1"/>
</dbReference>
<evidence type="ECO:0000256" key="5">
    <source>
        <dbReference type="ARBA" id="ARBA00023121"/>
    </source>
</evidence>
<dbReference type="Gramene" id="OGLUM03G12930.1">
    <property type="protein sequence ID" value="OGLUM03G12930.1"/>
    <property type="gene ID" value="OGLUM03G12930"/>
</dbReference>
<feature type="compositionally biased region" description="Basic and acidic residues" evidence="7">
    <location>
        <begin position="824"/>
        <end position="835"/>
    </location>
</feature>
<dbReference type="GO" id="GO:0031901">
    <property type="term" value="C:early endosome membrane"/>
    <property type="evidence" value="ECO:0007669"/>
    <property type="project" value="UniProtKB-SubCell"/>
</dbReference>
<sequence length="1206" mass="133083">MDSSTSRRGGRAKVRKRIALQRRGREGRKSGEEEGKQGISQCRRAWWEGGGRGRIGSSWRVAVARHHPHPAPRAAALAFITPPPRRARLGERAGRRLSSSAHTGAASGADLSALGFVQDTEYWLVVRAKAKMSVAKKEEVCSHRLGPRLDEPAVGVPIKKRPVLLSDRLLPSGMPPSMRPSSPATGMAVSVAEAGCSKDTFLNRSVSEETSAIAKGNGMFNPQDQRHAKRSFIQSLTEKKGLSLDGSSGIPSRIESGTGNVAPVDDTQSQKFLSLGLCSASHLNGKINYSSNVKEEKVDQGLSSFPSADFQKDAGATNEPKSSSDSSFGRLPNLDLNVPLDPHDPAESLPIVQDSSNILYHETVQLQKAHVPPVAPVSTVSNGLRRNIDSTLNLSNAYGLSNKRGAADVTLDLQLKPPARPELGINWKGLAPVPGLSLSLSGKHVEESENNAGLNLSLSGKHVNESENNAPNVAVRSEPAKEPEEQSQRHVQNDVEKEQPLESQSVGLANNRAEIEKPDGAHRVPGKAALDLNSGIFPNVATANVPLSTERLRDAIRTEAMHADHEVKKSIKCEETTAAIPSPATASVSSRCSPLMATKQLPLGDRDASCAGLRVSASQPSLPTEPACCNPDEANVDCKPTMSHVNSRNAVEVCGSLQSSSNPIPEPSISNSRNRFGYDGMSQGSAEMDCSEDDDNIVSHLSTTNKPHGGTLGNNQTSDSMGSGRNLKKEHDSNTHQNCSFVTNKIDMQGISDDKRINVKDGVFPHSCQNSHQSGNVVNEESKNKQLLGSDKNTPMNNNDSTIRVKTITGSSTADTRRTTSVQNERDGQVDDPHWRGMGHPYVNVNSKRDWVSSSIWNERWERLMQSKREKNKGEYHGGRHAPDTFNQRRPDYRYGGRGVGSRGNPRNFRGPRMNESELYFDDEPMARRRRPFEDYLGHMQRIPHRRHRSLPMNSQLQGGLMRDMDIDGFSRRVVPDPRLLAHEHMEDLSDDMMERFYVPHSRRHHIQGDHAFIHRNRSHSPGQRRGAPMHLHRGRSPETMGRSPPLIRTDRPYLPHRHHTRRHGSPFDRIEHDDRGMQRNMRRCGMHHGGVEGDSFEPHLHPAQLAELHAEAELTERRKFGERRGHHLRPFEGSPDDDEVILSYGADGDMDFAEGGSGGLPPGELDGRFRRHRGRDEEEEDHMCHGPHGWRDGSSNGSRAKRRRY</sequence>
<feature type="compositionally biased region" description="Basic and acidic residues" evidence="7">
    <location>
        <begin position="870"/>
        <end position="895"/>
    </location>
</feature>
<proteinExistence type="predicted"/>
<dbReference type="AlphaFoldDB" id="A0A0D9Z5J4"/>
<feature type="compositionally biased region" description="Basic and acidic residues" evidence="7">
    <location>
        <begin position="478"/>
        <end position="500"/>
    </location>
</feature>
<evidence type="ECO:0000256" key="6">
    <source>
        <dbReference type="ARBA" id="ARBA00023136"/>
    </source>
</evidence>
<evidence type="ECO:0000313" key="8">
    <source>
        <dbReference type="EnsemblPlants" id="OGLUM03G12930.1"/>
    </source>
</evidence>
<dbReference type="PANTHER" id="PTHR20939:SF11">
    <property type="entry name" value="LD12265P"/>
    <property type="match status" value="1"/>
</dbReference>
<dbReference type="Proteomes" id="UP000026961">
    <property type="component" value="Chromosome 3"/>
</dbReference>
<keyword evidence="5" id="KW-0446">Lipid-binding</keyword>
<feature type="compositionally biased region" description="Polar residues" evidence="7">
    <location>
        <begin position="713"/>
        <end position="723"/>
    </location>
</feature>
<feature type="region of interest" description="Disordered" evidence="7">
    <location>
        <begin position="1"/>
        <end position="40"/>
    </location>
</feature>
<protein>
    <submittedName>
        <fullName evidence="8">Uncharacterized protein</fullName>
    </submittedName>
</protein>
<feature type="compositionally biased region" description="Basic residues" evidence="7">
    <location>
        <begin position="8"/>
        <end position="22"/>
    </location>
</feature>
<feature type="region of interest" description="Disordered" evidence="7">
    <location>
        <begin position="298"/>
        <end position="336"/>
    </location>
</feature>
<feature type="compositionally biased region" description="Low complexity" evidence="7">
    <location>
        <begin position="659"/>
        <end position="672"/>
    </location>
</feature>
<dbReference type="eggNOG" id="ENOG502QS0K">
    <property type="taxonomic scope" value="Eukaryota"/>
</dbReference>
<reference evidence="8" key="1">
    <citation type="submission" date="2015-04" db="UniProtKB">
        <authorList>
            <consortium name="EnsemblPlants"/>
        </authorList>
    </citation>
    <scope>IDENTIFICATION</scope>
</reference>
<reference evidence="8" key="2">
    <citation type="submission" date="2018-05" db="EMBL/GenBank/DDBJ databases">
        <title>OgluRS3 (Oryza glumaepatula Reference Sequence Version 3).</title>
        <authorList>
            <person name="Zhang J."/>
            <person name="Kudrna D."/>
            <person name="Lee S."/>
            <person name="Talag J."/>
            <person name="Welchert J."/>
            <person name="Wing R.A."/>
        </authorList>
    </citation>
    <scope>NUCLEOTIDE SEQUENCE [LARGE SCALE GENOMIC DNA]</scope>
</reference>
<feature type="compositionally biased region" description="Polar residues" evidence="7">
    <location>
        <begin position="245"/>
        <end position="259"/>
    </location>
</feature>
<feature type="region of interest" description="Disordered" evidence="7">
    <location>
        <begin position="242"/>
        <end position="265"/>
    </location>
</feature>
<evidence type="ECO:0000256" key="3">
    <source>
        <dbReference type="ARBA" id="ARBA00022753"/>
    </source>
</evidence>
<accession>A0A0D9Z5J4</accession>
<keyword evidence="2" id="KW-0813">Transport</keyword>
<feature type="compositionally biased region" description="Basic and acidic residues" evidence="7">
    <location>
        <begin position="23"/>
        <end position="36"/>
    </location>
</feature>